<gene>
    <name evidence="2" type="primary">Acey_s0347.g3163</name>
    <name evidence="2" type="ORF">Y032_0347g3163</name>
</gene>
<feature type="compositionally biased region" description="Polar residues" evidence="1">
    <location>
        <begin position="67"/>
        <end position="76"/>
    </location>
</feature>
<dbReference type="Proteomes" id="UP000024635">
    <property type="component" value="Unassembled WGS sequence"/>
</dbReference>
<evidence type="ECO:0000313" key="3">
    <source>
        <dbReference type="Proteomes" id="UP000024635"/>
    </source>
</evidence>
<dbReference type="AlphaFoldDB" id="A0A016RY73"/>
<comment type="caution">
    <text evidence="2">The sequence shown here is derived from an EMBL/GenBank/DDBJ whole genome shotgun (WGS) entry which is preliminary data.</text>
</comment>
<organism evidence="2 3">
    <name type="scientific">Ancylostoma ceylanicum</name>
    <dbReference type="NCBI Taxonomy" id="53326"/>
    <lineage>
        <taxon>Eukaryota</taxon>
        <taxon>Metazoa</taxon>
        <taxon>Ecdysozoa</taxon>
        <taxon>Nematoda</taxon>
        <taxon>Chromadorea</taxon>
        <taxon>Rhabditida</taxon>
        <taxon>Rhabditina</taxon>
        <taxon>Rhabditomorpha</taxon>
        <taxon>Strongyloidea</taxon>
        <taxon>Ancylostomatidae</taxon>
        <taxon>Ancylostomatinae</taxon>
        <taxon>Ancylostoma</taxon>
    </lineage>
</organism>
<evidence type="ECO:0000256" key="1">
    <source>
        <dbReference type="SAM" id="MobiDB-lite"/>
    </source>
</evidence>
<name>A0A016RY73_9BILA</name>
<sequence>MNIILCTESSNEVFSIIAKKRTLETKNIFRKASLASSSRPSPGEFGSVQTALVDPPARGTPSPADGESSTSSAANIIRTNLPTDLHRGPSYSFFCAKDEEWNCSRICPESVYNTVSK</sequence>
<feature type="region of interest" description="Disordered" evidence="1">
    <location>
        <begin position="33"/>
        <end position="76"/>
    </location>
</feature>
<reference evidence="3" key="1">
    <citation type="journal article" date="2015" name="Nat. Genet.">
        <title>The genome and transcriptome of the zoonotic hookworm Ancylostoma ceylanicum identify infection-specific gene families.</title>
        <authorList>
            <person name="Schwarz E.M."/>
            <person name="Hu Y."/>
            <person name="Antoshechkin I."/>
            <person name="Miller M.M."/>
            <person name="Sternberg P.W."/>
            <person name="Aroian R.V."/>
        </authorList>
    </citation>
    <scope>NUCLEOTIDE SEQUENCE</scope>
    <source>
        <strain evidence="3">HY135</strain>
    </source>
</reference>
<proteinExistence type="predicted"/>
<dbReference type="EMBL" id="JARK01001683">
    <property type="protein sequence ID" value="EYB82929.1"/>
    <property type="molecule type" value="Genomic_DNA"/>
</dbReference>
<keyword evidence="3" id="KW-1185">Reference proteome</keyword>
<protein>
    <submittedName>
        <fullName evidence="2">Uncharacterized protein</fullName>
    </submittedName>
</protein>
<accession>A0A016RY73</accession>
<evidence type="ECO:0000313" key="2">
    <source>
        <dbReference type="EMBL" id="EYB82929.1"/>
    </source>
</evidence>